<sequence length="172" mass="20013">MDGENAIKKAYESILQHDFERAIAWFERAIALDPHCAAYHYKLSITFARSNKLDKAIGHAAQAVRLEPEDEHYSFHLQHLQARKLILHAERLFEEQDERLWLAVALLQQAVELDPLAIEAFLLLGIAYYRLEEYSSAVKAVKELLKLDPQHAIGKRLLKDYDLKWKQYMNKG</sequence>
<dbReference type="Proteomes" id="UP000061660">
    <property type="component" value="Chromosome"/>
</dbReference>
<dbReference type="RefSeq" id="WP_062408841.1">
    <property type="nucleotide sequence ID" value="NZ_BJCS01000001.1"/>
</dbReference>
<dbReference type="Pfam" id="PF13432">
    <property type="entry name" value="TPR_16"/>
    <property type="match status" value="2"/>
</dbReference>
<evidence type="ECO:0000313" key="3">
    <source>
        <dbReference type="EMBL" id="ALS22645.1"/>
    </source>
</evidence>
<dbReference type="PROSITE" id="PS50293">
    <property type="entry name" value="TPR_REGION"/>
    <property type="match status" value="1"/>
</dbReference>
<reference evidence="3 4" key="2">
    <citation type="journal article" date="2016" name="Genome Announc.">
        <title>Complete Genome Sequences of Two Interactive Moderate Thermophiles, Paenibacillus napthalenovorans 32O-Y and Paenibacillus sp. 32O-W.</title>
        <authorList>
            <person name="Butler R.R.III."/>
            <person name="Wang J."/>
            <person name="Stark B.C."/>
            <person name="Pombert J.F."/>
        </authorList>
    </citation>
    <scope>NUCLEOTIDE SEQUENCE [LARGE SCALE GENOMIC DNA]</scope>
    <source>
        <strain evidence="3 4">32O-Y</strain>
    </source>
</reference>
<dbReference type="InterPro" id="IPR019734">
    <property type="entry name" value="TPR_rpt"/>
</dbReference>
<dbReference type="SMART" id="SM00028">
    <property type="entry name" value="TPR"/>
    <property type="match status" value="3"/>
</dbReference>
<dbReference type="OrthoDB" id="2658522at2"/>
<name>A0A0U2W550_9BACL</name>
<dbReference type="STRING" id="162209.IJ22_22710"/>
<evidence type="ECO:0000256" key="2">
    <source>
        <dbReference type="ARBA" id="ARBA00022803"/>
    </source>
</evidence>
<dbReference type="Gene3D" id="1.25.40.10">
    <property type="entry name" value="Tetratricopeptide repeat domain"/>
    <property type="match status" value="2"/>
</dbReference>
<reference evidence="4" key="1">
    <citation type="submission" date="2015-12" db="EMBL/GenBank/DDBJ databases">
        <title>Complete genome sequences of two moderately thermophilic Paenibacillus species.</title>
        <authorList>
            <person name="Butler R.III."/>
            <person name="Wang J."/>
            <person name="Stark B.C."/>
            <person name="Pombert J.-F."/>
        </authorList>
    </citation>
    <scope>NUCLEOTIDE SEQUENCE [LARGE SCALE GENOMIC DNA]</scope>
    <source>
        <strain evidence="4">32O-Y</strain>
    </source>
</reference>
<organism evidence="3 4">
    <name type="scientific">Paenibacillus naphthalenovorans</name>
    <dbReference type="NCBI Taxonomy" id="162209"/>
    <lineage>
        <taxon>Bacteria</taxon>
        <taxon>Bacillati</taxon>
        <taxon>Bacillota</taxon>
        <taxon>Bacilli</taxon>
        <taxon>Bacillales</taxon>
        <taxon>Paenibacillaceae</taxon>
        <taxon>Paenibacillus</taxon>
    </lineage>
</organism>
<evidence type="ECO:0000256" key="1">
    <source>
        <dbReference type="ARBA" id="ARBA00022737"/>
    </source>
</evidence>
<gene>
    <name evidence="3" type="ORF">IJ22_22710</name>
</gene>
<dbReference type="PANTHER" id="PTHR44858:SF1">
    <property type="entry name" value="UDP-N-ACETYLGLUCOSAMINE--PEPTIDE N-ACETYLGLUCOSAMINYLTRANSFERASE SPINDLY-RELATED"/>
    <property type="match status" value="1"/>
</dbReference>
<dbReference type="InterPro" id="IPR050498">
    <property type="entry name" value="Ycf3"/>
</dbReference>
<keyword evidence="4" id="KW-1185">Reference proteome</keyword>
<dbReference type="PATRIC" id="fig|162209.4.peg.2416"/>
<dbReference type="EMBL" id="CP013652">
    <property type="protein sequence ID" value="ALS22645.1"/>
    <property type="molecule type" value="Genomic_DNA"/>
</dbReference>
<dbReference type="PANTHER" id="PTHR44858">
    <property type="entry name" value="TETRATRICOPEPTIDE REPEAT PROTEIN 6"/>
    <property type="match status" value="1"/>
</dbReference>
<keyword evidence="1" id="KW-0677">Repeat</keyword>
<dbReference type="AlphaFoldDB" id="A0A0U2W550"/>
<dbReference type="KEGG" id="pnp:IJ22_22710"/>
<keyword evidence="2" id="KW-0802">TPR repeat</keyword>
<dbReference type="PROSITE" id="PS50005">
    <property type="entry name" value="TPR"/>
    <property type="match status" value="2"/>
</dbReference>
<dbReference type="SUPFAM" id="SSF48452">
    <property type="entry name" value="TPR-like"/>
    <property type="match status" value="1"/>
</dbReference>
<protein>
    <submittedName>
        <fullName evidence="3">TPR repeat-containing protein</fullName>
    </submittedName>
</protein>
<accession>A0A0U2W550</accession>
<dbReference type="InterPro" id="IPR011990">
    <property type="entry name" value="TPR-like_helical_dom_sf"/>
</dbReference>
<proteinExistence type="predicted"/>
<evidence type="ECO:0000313" key="4">
    <source>
        <dbReference type="Proteomes" id="UP000061660"/>
    </source>
</evidence>